<evidence type="ECO:0000313" key="5">
    <source>
        <dbReference type="Proteomes" id="UP000274822"/>
    </source>
</evidence>
<dbReference type="EMBL" id="RBNJ01009308">
    <property type="protein sequence ID" value="RUS26959.1"/>
    <property type="molecule type" value="Genomic_DNA"/>
</dbReference>
<dbReference type="InterPro" id="IPR002048">
    <property type="entry name" value="EF_hand_dom"/>
</dbReference>
<dbReference type="FunFam" id="1.10.238.10:FF:000527">
    <property type="entry name" value="Calmodulin-3"/>
    <property type="match status" value="1"/>
</dbReference>
<evidence type="ECO:0000256" key="1">
    <source>
        <dbReference type="ARBA" id="ARBA00022737"/>
    </source>
</evidence>
<feature type="domain" description="EF-hand" evidence="3">
    <location>
        <begin position="8"/>
        <end position="43"/>
    </location>
</feature>
<dbReference type="Proteomes" id="UP000274822">
    <property type="component" value="Unassembled WGS sequence"/>
</dbReference>
<name>A0A433QB51_9FUNG</name>
<dbReference type="PANTHER" id="PTHR23048">
    <property type="entry name" value="MYOSIN LIGHT CHAIN 1, 3"/>
    <property type="match status" value="1"/>
</dbReference>
<dbReference type="AlphaFoldDB" id="A0A433QB51"/>
<proteinExistence type="predicted"/>
<evidence type="ECO:0000313" key="4">
    <source>
        <dbReference type="EMBL" id="RUS26959.1"/>
    </source>
</evidence>
<dbReference type="InterPro" id="IPR050230">
    <property type="entry name" value="CALM/Myosin/TropC-like"/>
</dbReference>
<dbReference type="Pfam" id="PF13499">
    <property type="entry name" value="EF-hand_7"/>
    <property type="match status" value="2"/>
</dbReference>
<feature type="domain" description="EF-hand" evidence="3">
    <location>
        <begin position="44"/>
        <end position="79"/>
    </location>
</feature>
<keyword evidence="5" id="KW-1185">Reference proteome</keyword>
<sequence length="165" mass="18613">MPDRLTLEQRKEFREVFDAYDKDGTGHISQAELGEVLAEMNLHTSGQELKDIYENTDIDKSGSIEFHEFLVMMADAIDAGVGEDDEDDEDVNTEKFTEELRAQLKIWDENGDGKISSSELRKFVETVGDGAVSAKVLEDLIVELDTNRNGVIEYNEFIVMLTQDS</sequence>
<dbReference type="GO" id="GO:0005509">
    <property type="term" value="F:calcium ion binding"/>
    <property type="evidence" value="ECO:0007669"/>
    <property type="project" value="InterPro"/>
</dbReference>
<dbReference type="PROSITE" id="PS50222">
    <property type="entry name" value="EF_HAND_2"/>
    <property type="match status" value="4"/>
</dbReference>
<dbReference type="SUPFAM" id="SSF47473">
    <property type="entry name" value="EF-hand"/>
    <property type="match status" value="1"/>
</dbReference>
<gene>
    <name evidence="4" type="ORF">BC938DRAFT_483889</name>
</gene>
<evidence type="ECO:0000256" key="2">
    <source>
        <dbReference type="ARBA" id="ARBA00022837"/>
    </source>
</evidence>
<dbReference type="GO" id="GO:0016460">
    <property type="term" value="C:myosin II complex"/>
    <property type="evidence" value="ECO:0007669"/>
    <property type="project" value="TreeGrafter"/>
</dbReference>
<keyword evidence="2" id="KW-0106">Calcium</keyword>
<feature type="domain" description="EF-hand" evidence="3">
    <location>
        <begin position="132"/>
        <end position="165"/>
    </location>
</feature>
<accession>A0A433QB51</accession>
<dbReference type="SMART" id="SM00054">
    <property type="entry name" value="EFh"/>
    <property type="match status" value="4"/>
</dbReference>
<evidence type="ECO:0000259" key="3">
    <source>
        <dbReference type="PROSITE" id="PS50222"/>
    </source>
</evidence>
<dbReference type="CDD" id="cd00051">
    <property type="entry name" value="EFh"/>
    <property type="match status" value="2"/>
</dbReference>
<dbReference type="PROSITE" id="PS00018">
    <property type="entry name" value="EF_HAND_1"/>
    <property type="match status" value="4"/>
</dbReference>
<reference evidence="4 5" key="1">
    <citation type="journal article" date="2018" name="New Phytol.">
        <title>Phylogenomics of Endogonaceae and evolution of mycorrhizas within Mucoromycota.</title>
        <authorList>
            <person name="Chang Y."/>
            <person name="Desiro A."/>
            <person name="Na H."/>
            <person name="Sandor L."/>
            <person name="Lipzen A."/>
            <person name="Clum A."/>
            <person name="Barry K."/>
            <person name="Grigoriev I.V."/>
            <person name="Martin F.M."/>
            <person name="Stajich J.E."/>
            <person name="Smith M.E."/>
            <person name="Bonito G."/>
            <person name="Spatafora J.W."/>
        </authorList>
    </citation>
    <scope>NUCLEOTIDE SEQUENCE [LARGE SCALE GENOMIC DNA]</scope>
    <source>
        <strain evidence="4 5">AD002</strain>
    </source>
</reference>
<protein>
    <recommendedName>
        <fullName evidence="3">EF-hand domain-containing protein</fullName>
    </recommendedName>
</protein>
<organism evidence="4 5">
    <name type="scientific">Jimgerdemannia flammicorona</name>
    <dbReference type="NCBI Taxonomy" id="994334"/>
    <lineage>
        <taxon>Eukaryota</taxon>
        <taxon>Fungi</taxon>
        <taxon>Fungi incertae sedis</taxon>
        <taxon>Mucoromycota</taxon>
        <taxon>Mucoromycotina</taxon>
        <taxon>Endogonomycetes</taxon>
        <taxon>Endogonales</taxon>
        <taxon>Endogonaceae</taxon>
        <taxon>Jimgerdemannia</taxon>
    </lineage>
</organism>
<dbReference type="InterPro" id="IPR011992">
    <property type="entry name" value="EF-hand-dom_pair"/>
</dbReference>
<dbReference type="PANTHER" id="PTHR23048:SF0">
    <property type="entry name" value="CALMODULIN LIKE 3"/>
    <property type="match status" value="1"/>
</dbReference>
<dbReference type="InterPro" id="IPR018247">
    <property type="entry name" value="EF_Hand_1_Ca_BS"/>
</dbReference>
<comment type="caution">
    <text evidence="4">The sequence shown here is derived from an EMBL/GenBank/DDBJ whole genome shotgun (WGS) entry which is preliminary data.</text>
</comment>
<feature type="domain" description="EF-hand" evidence="3">
    <location>
        <begin position="95"/>
        <end position="130"/>
    </location>
</feature>
<dbReference type="Gene3D" id="1.10.238.10">
    <property type="entry name" value="EF-hand"/>
    <property type="match status" value="2"/>
</dbReference>
<keyword evidence="1" id="KW-0677">Repeat</keyword>